<dbReference type="RefSeq" id="WP_230869256.1">
    <property type="nucleotide sequence ID" value="NZ_CP046640.1"/>
</dbReference>
<evidence type="ECO:0000313" key="1">
    <source>
        <dbReference type="EMBL" id="QTL97634.1"/>
    </source>
</evidence>
<evidence type="ECO:0008006" key="3">
    <source>
        <dbReference type="Google" id="ProtNLM"/>
    </source>
</evidence>
<protein>
    <recommendedName>
        <fullName evidence="3">HMA domain-containing protein</fullName>
    </recommendedName>
</protein>
<gene>
    <name evidence="1" type="ORF">GM661_06365</name>
</gene>
<name>A0A8A7KHL9_9FIRM</name>
<organism evidence="1 2">
    <name type="scientific">Iocasia fonsfrigidae</name>
    <dbReference type="NCBI Taxonomy" id="2682810"/>
    <lineage>
        <taxon>Bacteria</taxon>
        <taxon>Bacillati</taxon>
        <taxon>Bacillota</taxon>
        <taxon>Clostridia</taxon>
        <taxon>Halanaerobiales</taxon>
        <taxon>Halanaerobiaceae</taxon>
        <taxon>Iocasia</taxon>
    </lineage>
</organism>
<sequence length="73" mass="8348">MVDCLNCNASCQAKEILTKVYFNLDKESDYTEKKETLLDISGVEDVKLTQETMIVLFDDRLIAPEKIVGFIEE</sequence>
<dbReference type="AlphaFoldDB" id="A0A8A7KHL9"/>
<dbReference type="EMBL" id="CP046640">
    <property type="protein sequence ID" value="QTL97634.1"/>
    <property type="molecule type" value="Genomic_DNA"/>
</dbReference>
<reference evidence="1" key="1">
    <citation type="submission" date="2019-12" db="EMBL/GenBank/DDBJ databases">
        <authorList>
            <person name="zhang j."/>
            <person name="sun C.M."/>
        </authorList>
    </citation>
    <scope>NUCLEOTIDE SEQUENCE</scope>
    <source>
        <strain evidence="1">NS-1</strain>
    </source>
</reference>
<proteinExistence type="predicted"/>
<dbReference type="KEGG" id="ifn:GM661_06365"/>
<evidence type="ECO:0000313" key="2">
    <source>
        <dbReference type="Proteomes" id="UP000665020"/>
    </source>
</evidence>
<keyword evidence="2" id="KW-1185">Reference proteome</keyword>
<accession>A0A8A7KHL9</accession>
<dbReference type="Proteomes" id="UP000665020">
    <property type="component" value="Chromosome"/>
</dbReference>